<evidence type="ECO:0000259" key="3">
    <source>
        <dbReference type="Pfam" id="PF02811"/>
    </source>
</evidence>
<keyword evidence="2" id="KW-0028">Amino-acid biosynthesis</keyword>
<keyword evidence="2" id="KW-0368">Histidine biosynthesis</keyword>
<dbReference type="NCBIfam" id="TIGR01856">
    <property type="entry name" value="hisJ_fam"/>
    <property type="match status" value="1"/>
</dbReference>
<organism evidence="4 5">
    <name type="scientific">Paenibacillus solanacearum</name>
    <dbReference type="NCBI Taxonomy" id="2048548"/>
    <lineage>
        <taxon>Bacteria</taxon>
        <taxon>Bacillati</taxon>
        <taxon>Bacillota</taxon>
        <taxon>Bacilli</taxon>
        <taxon>Bacillales</taxon>
        <taxon>Paenibacillaceae</taxon>
        <taxon>Paenibacillus</taxon>
    </lineage>
</organism>
<comment type="catalytic activity">
    <reaction evidence="2">
        <text>L-histidinol phosphate + H2O = L-histidinol + phosphate</text>
        <dbReference type="Rhea" id="RHEA:14465"/>
        <dbReference type="ChEBI" id="CHEBI:15377"/>
        <dbReference type="ChEBI" id="CHEBI:43474"/>
        <dbReference type="ChEBI" id="CHEBI:57699"/>
        <dbReference type="ChEBI" id="CHEBI:57980"/>
        <dbReference type="EC" id="3.1.3.15"/>
    </reaction>
</comment>
<dbReference type="GO" id="GO:0004401">
    <property type="term" value="F:histidinol-phosphatase activity"/>
    <property type="evidence" value="ECO:0007669"/>
    <property type="project" value="UniProtKB-UniRule"/>
</dbReference>
<dbReference type="NCBIfam" id="NF005596">
    <property type="entry name" value="PRK07328.1"/>
    <property type="match status" value="1"/>
</dbReference>
<dbReference type="InterPro" id="IPR010140">
    <property type="entry name" value="Histidinol_P_phosphatase_HisJ"/>
</dbReference>
<sequence length="272" mass="30821">MRIDYHTHHNRCGHAQGTLRDMIEAAIAAGMSQIGLSDHSPLFFKEEDHPTPGMTMAKSEFPNYVAEMIALREEYKGRIDVRLGVESDYIRGWPDAYKEIYAAYPFDYVIGSVHYTDGFHVYSRNRWKQENIDVDETYVQYIRHVQEAAVCGVFDILGHIDAMKGLDVPPTVSLTDLWDETADRIAGADVTVEINTSGLFKPCKAWFPSIDLIERLAGRGVTFTFGSDAHSPGQLLHDWDAVVETLRSVGVRELATFRERRRIMIPLPGKMI</sequence>
<dbReference type="EC" id="3.1.3.15" evidence="2"/>
<evidence type="ECO:0000256" key="1">
    <source>
        <dbReference type="ARBA" id="ARBA00022801"/>
    </source>
</evidence>
<name>A0A916K3T7_9BACL</name>
<feature type="domain" description="PHP" evidence="3">
    <location>
        <begin position="4"/>
        <end position="197"/>
    </location>
</feature>
<protein>
    <recommendedName>
        <fullName evidence="2">Histidinol-phosphatase</fullName>
        <shortName evidence="2">HolPase</shortName>
        <ecNumber evidence="2">3.1.3.15</ecNumber>
    </recommendedName>
</protein>
<keyword evidence="1 2" id="KW-0378">Hydrolase</keyword>
<dbReference type="InterPro" id="IPR004013">
    <property type="entry name" value="PHP_dom"/>
</dbReference>
<dbReference type="EMBL" id="CAJVAS010000014">
    <property type="protein sequence ID" value="CAG7631964.1"/>
    <property type="molecule type" value="Genomic_DNA"/>
</dbReference>
<evidence type="ECO:0000313" key="5">
    <source>
        <dbReference type="Proteomes" id="UP000693672"/>
    </source>
</evidence>
<comment type="similarity">
    <text evidence="2">Belongs to the PHP hydrolase family. HisK subfamily.</text>
</comment>
<dbReference type="CDD" id="cd12110">
    <property type="entry name" value="PHP_HisPPase_Hisj_like"/>
    <property type="match status" value="1"/>
</dbReference>
<dbReference type="GO" id="GO:0000105">
    <property type="term" value="P:L-histidine biosynthetic process"/>
    <property type="evidence" value="ECO:0007669"/>
    <property type="project" value="UniProtKB-UniRule"/>
</dbReference>
<dbReference type="AlphaFoldDB" id="A0A916K3T7"/>
<dbReference type="Pfam" id="PF02811">
    <property type="entry name" value="PHP"/>
    <property type="match status" value="1"/>
</dbReference>
<comment type="pathway">
    <text evidence="2">Amino-acid biosynthesis; L-histidine biosynthesis; L-histidine from 5-phospho-alpha-D-ribose 1-diphosphate: step 8/9.</text>
</comment>
<reference evidence="4" key="1">
    <citation type="submission" date="2021-06" db="EMBL/GenBank/DDBJ databases">
        <authorList>
            <person name="Criscuolo A."/>
        </authorList>
    </citation>
    <scope>NUCLEOTIDE SEQUENCE</scope>
    <source>
        <strain evidence="4">CIP111600</strain>
    </source>
</reference>
<accession>A0A916K3T7</accession>
<gene>
    <name evidence="4" type="primary">hisK_2</name>
    <name evidence="4" type="ORF">PAESOLCIP111_03334</name>
</gene>
<evidence type="ECO:0000256" key="2">
    <source>
        <dbReference type="RuleBase" id="RU366003"/>
    </source>
</evidence>
<dbReference type="RefSeq" id="WP_218093095.1">
    <property type="nucleotide sequence ID" value="NZ_CAJVAS010000014.1"/>
</dbReference>
<dbReference type="GO" id="GO:0005737">
    <property type="term" value="C:cytoplasm"/>
    <property type="evidence" value="ECO:0007669"/>
    <property type="project" value="TreeGrafter"/>
</dbReference>
<dbReference type="PANTHER" id="PTHR21039">
    <property type="entry name" value="HISTIDINOL PHOSPHATASE-RELATED"/>
    <property type="match status" value="1"/>
</dbReference>
<proteinExistence type="inferred from homology"/>
<dbReference type="Proteomes" id="UP000693672">
    <property type="component" value="Unassembled WGS sequence"/>
</dbReference>
<keyword evidence="5" id="KW-1185">Reference proteome</keyword>
<comment type="caution">
    <text evidence="4">The sequence shown here is derived from an EMBL/GenBank/DDBJ whole genome shotgun (WGS) entry which is preliminary data.</text>
</comment>
<evidence type="ECO:0000313" key="4">
    <source>
        <dbReference type="EMBL" id="CAG7631964.1"/>
    </source>
</evidence>
<dbReference type="PANTHER" id="PTHR21039:SF0">
    <property type="entry name" value="HISTIDINOL-PHOSPHATASE"/>
    <property type="match status" value="1"/>
</dbReference>